<protein>
    <submittedName>
        <fullName evidence="1">Uncharacterized protein</fullName>
    </submittedName>
</protein>
<dbReference type="AlphaFoldDB" id="A0A9K3JRS2"/>
<gene>
    <name evidence="1" type="ORF">HanXRQr2_Chr02g0085941</name>
</gene>
<evidence type="ECO:0000313" key="1">
    <source>
        <dbReference type="EMBL" id="KAF5820185.1"/>
    </source>
</evidence>
<dbReference type="Proteomes" id="UP000215914">
    <property type="component" value="Unassembled WGS sequence"/>
</dbReference>
<reference evidence="1" key="2">
    <citation type="submission" date="2020-06" db="EMBL/GenBank/DDBJ databases">
        <title>Helianthus annuus Genome sequencing and assembly Release 2.</title>
        <authorList>
            <person name="Gouzy J."/>
            <person name="Langlade N."/>
            <person name="Munos S."/>
        </authorList>
    </citation>
    <scope>NUCLEOTIDE SEQUENCE</scope>
    <source>
        <tissue evidence="1">Leaves</tissue>
    </source>
</reference>
<organism evidence="1 2">
    <name type="scientific">Helianthus annuus</name>
    <name type="common">Common sunflower</name>
    <dbReference type="NCBI Taxonomy" id="4232"/>
    <lineage>
        <taxon>Eukaryota</taxon>
        <taxon>Viridiplantae</taxon>
        <taxon>Streptophyta</taxon>
        <taxon>Embryophyta</taxon>
        <taxon>Tracheophyta</taxon>
        <taxon>Spermatophyta</taxon>
        <taxon>Magnoliopsida</taxon>
        <taxon>eudicotyledons</taxon>
        <taxon>Gunneridae</taxon>
        <taxon>Pentapetalae</taxon>
        <taxon>asterids</taxon>
        <taxon>campanulids</taxon>
        <taxon>Asterales</taxon>
        <taxon>Asteraceae</taxon>
        <taxon>Asteroideae</taxon>
        <taxon>Heliantheae alliance</taxon>
        <taxon>Heliantheae</taxon>
        <taxon>Helianthus</taxon>
    </lineage>
</organism>
<keyword evidence="2" id="KW-1185">Reference proteome</keyword>
<proteinExistence type="predicted"/>
<name>A0A9K3JRS2_HELAN</name>
<dbReference type="EMBL" id="MNCJ02000317">
    <property type="protein sequence ID" value="KAF5820185.1"/>
    <property type="molecule type" value="Genomic_DNA"/>
</dbReference>
<reference evidence="1" key="1">
    <citation type="journal article" date="2017" name="Nature">
        <title>The sunflower genome provides insights into oil metabolism, flowering and Asterid evolution.</title>
        <authorList>
            <person name="Badouin H."/>
            <person name="Gouzy J."/>
            <person name="Grassa C.J."/>
            <person name="Murat F."/>
            <person name="Staton S.E."/>
            <person name="Cottret L."/>
            <person name="Lelandais-Briere C."/>
            <person name="Owens G.L."/>
            <person name="Carrere S."/>
            <person name="Mayjonade B."/>
            <person name="Legrand L."/>
            <person name="Gill N."/>
            <person name="Kane N.C."/>
            <person name="Bowers J.E."/>
            <person name="Hubner S."/>
            <person name="Bellec A."/>
            <person name="Berard A."/>
            <person name="Berges H."/>
            <person name="Blanchet N."/>
            <person name="Boniface M.C."/>
            <person name="Brunel D."/>
            <person name="Catrice O."/>
            <person name="Chaidir N."/>
            <person name="Claudel C."/>
            <person name="Donnadieu C."/>
            <person name="Faraut T."/>
            <person name="Fievet G."/>
            <person name="Helmstetter N."/>
            <person name="King M."/>
            <person name="Knapp S.J."/>
            <person name="Lai Z."/>
            <person name="Le Paslier M.C."/>
            <person name="Lippi Y."/>
            <person name="Lorenzon L."/>
            <person name="Mandel J.R."/>
            <person name="Marage G."/>
            <person name="Marchand G."/>
            <person name="Marquand E."/>
            <person name="Bret-Mestries E."/>
            <person name="Morien E."/>
            <person name="Nambeesan S."/>
            <person name="Nguyen T."/>
            <person name="Pegot-Espagnet P."/>
            <person name="Pouilly N."/>
            <person name="Raftis F."/>
            <person name="Sallet E."/>
            <person name="Schiex T."/>
            <person name="Thomas J."/>
            <person name="Vandecasteele C."/>
            <person name="Vares D."/>
            <person name="Vear F."/>
            <person name="Vautrin S."/>
            <person name="Crespi M."/>
            <person name="Mangin B."/>
            <person name="Burke J.M."/>
            <person name="Salse J."/>
            <person name="Munos S."/>
            <person name="Vincourt P."/>
            <person name="Rieseberg L.H."/>
            <person name="Langlade N.B."/>
        </authorList>
    </citation>
    <scope>NUCLEOTIDE SEQUENCE</scope>
    <source>
        <tissue evidence="1">Leaves</tissue>
    </source>
</reference>
<accession>A0A9K3JRS2</accession>
<evidence type="ECO:0000313" key="2">
    <source>
        <dbReference type="Proteomes" id="UP000215914"/>
    </source>
</evidence>
<sequence length="53" mass="6155">METTMIMSIHIALIVYKHAVEIWKLIDETWTKVFAHPDVVCISLSVKSFFSNM</sequence>
<comment type="caution">
    <text evidence="1">The sequence shown here is derived from an EMBL/GenBank/DDBJ whole genome shotgun (WGS) entry which is preliminary data.</text>
</comment>
<dbReference type="Gramene" id="mRNA:HanXRQr2_Chr02g0085941">
    <property type="protein sequence ID" value="mRNA:HanXRQr2_Chr02g0085941"/>
    <property type="gene ID" value="HanXRQr2_Chr02g0085941"/>
</dbReference>